<dbReference type="GO" id="GO:0032039">
    <property type="term" value="C:integrator complex"/>
    <property type="evidence" value="ECO:0007669"/>
    <property type="project" value="InterPro"/>
</dbReference>
<comment type="subcellular location">
    <subcellularLocation>
        <location evidence="1">Nucleus</location>
    </subcellularLocation>
</comment>
<evidence type="ECO:0000313" key="5">
    <source>
        <dbReference type="Proteomes" id="UP000631114"/>
    </source>
</evidence>
<dbReference type="PANTHER" id="PTHR46094:SF1">
    <property type="entry name" value="INTEGRATOR COMPLEX SUBUNIT 9"/>
    <property type="match status" value="1"/>
</dbReference>
<keyword evidence="3" id="KW-0812">Transmembrane</keyword>
<evidence type="ECO:0000256" key="1">
    <source>
        <dbReference type="ARBA" id="ARBA00004123"/>
    </source>
</evidence>
<organism evidence="4 5">
    <name type="scientific">Coptis chinensis</name>
    <dbReference type="NCBI Taxonomy" id="261450"/>
    <lineage>
        <taxon>Eukaryota</taxon>
        <taxon>Viridiplantae</taxon>
        <taxon>Streptophyta</taxon>
        <taxon>Embryophyta</taxon>
        <taxon>Tracheophyta</taxon>
        <taxon>Spermatophyta</taxon>
        <taxon>Magnoliopsida</taxon>
        <taxon>Ranunculales</taxon>
        <taxon>Ranunculaceae</taxon>
        <taxon>Coptidoideae</taxon>
        <taxon>Coptis</taxon>
    </lineage>
</organism>
<dbReference type="InterPro" id="IPR027074">
    <property type="entry name" value="Integrator_9su"/>
</dbReference>
<reference evidence="4 5" key="1">
    <citation type="submission" date="2020-10" db="EMBL/GenBank/DDBJ databases">
        <title>The Coptis chinensis genome and diversification of protoberbering-type alkaloids.</title>
        <authorList>
            <person name="Wang B."/>
            <person name="Shu S."/>
            <person name="Song C."/>
            <person name="Liu Y."/>
        </authorList>
    </citation>
    <scope>NUCLEOTIDE SEQUENCE [LARGE SCALE GENOMIC DNA]</scope>
    <source>
        <strain evidence="4">HL-2020</strain>
        <tissue evidence="4">Leaf</tissue>
    </source>
</reference>
<keyword evidence="5" id="KW-1185">Reference proteome</keyword>
<accession>A0A835MCA1</accession>
<dbReference type="OrthoDB" id="75720at2759"/>
<keyword evidence="2" id="KW-0539">Nucleus</keyword>
<gene>
    <name evidence="4" type="ORF">IFM89_028242</name>
</gene>
<evidence type="ECO:0000313" key="4">
    <source>
        <dbReference type="EMBL" id="KAF9621804.1"/>
    </source>
</evidence>
<evidence type="ECO:0000256" key="3">
    <source>
        <dbReference type="SAM" id="Phobius"/>
    </source>
</evidence>
<keyword evidence="3" id="KW-0472">Membrane</keyword>
<dbReference type="GO" id="GO:0034472">
    <property type="term" value="P:snRNA 3'-end processing"/>
    <property type="evidence" value="ECO:0007669"/>
    <property type="project" value="TreeGrafter"/>
</dbReference>
<keyword evidence="3" id="KW-1133">Transmembrane helix</keyword>
<dbReference type="AlphaFoldDB" id="A0A835MCA1"/>
<feature type="transmembrane region" description="Helical" evidence="3">
    <location>
        <begin position="82"/>
        <end position="101"/>
    </location>
</feature>
<name>A0A835MCA1_9MAGN</name>
<sequence length="143" mass="15894">MISTVAEELLAYTNIVPEWLCNQCQENLYSGDVLFCHVELIKAKKLHVFPRNSFDRFLFVERFSTVVVCVFADDSKEAANDVAFSIHAVLLIGITLIQVLIYDRGSQRVSRTCIAISCVVWISATVCVRGLANPILALANLSV</sequence>
<dbReference type="EMBL" id="JADFTS010000002">
    <property type="protein sequence ID" value="KAF9621804.1"/>
    <property type="molecule type" value="Genomic_DNA"/>
</dbReference>
<dbReference type="Proteomes" id="UP000631114">
    <property type="component" value="Unassembled WGS sequence"/>
</dbReference>
<proteinExistence type="predicted"/>
<protein>
    <submittedName>
        <fullName evidence="4">Uncharacterized protein</fullName>
    </submittedName>
</protein>
<feature type="transmembrane region" description="Helical" evidence="3">
    <location>
        <begin position="113"/>
        <end position="132"/>
    </location>
</feature>
<dbReference type="PANTHER" id="PTHR46094">
    <property type="entry name" value="INTEGRATOR COMPLEX SUBUNIT 9"/>
    <property type="match status" value="1"/>
</dbReference>
<evidence type="ECO:0000256" key="2">
    <source>
        <dbReference type="ARBA" id="ARBA00023242"/>
    </source>
</evidence>
<comment type="caution">
    <text evidence="4">The sequence shown here is derived from an EMBL/GenBank/DDBJ whole genome shotgun (WGS) entry which is preliminary data.</text>
</comment>